<keyword evidence="2" id="KW-0732">Signal</keyword>
<dbReference type="InterPro" id="IPR011990">
    <property type="entry name" value="TPR-like_helical_dom_sf"/>
</dbReference>
<keyword evidence="5" id="KW-1185">Reference proteome</keyword>
<feature type="repeat" description="TPR" evidence="1">
    <location>
        <begin position="160"/>
        <end position="193"/>
    </location>
</feature>
<keyword evidence="1" id="KW-0802">TPR repeat</keyword>
<dbReference type="InterPro" id="IPR049003">
    <property type="entry name" value="PgaA_barrel"/>
</dbReference>
<evidence type="ECO:0000259" key="3">
    <source>
        <dbReference type="Pfam" id="PF21197"/>
    </source>
</evidence>
<protein>
    <submittedName>
        <fullName evidence="4">Poly-beta-1,6 N-acetyl-D-glucosamine export porin PgaA</fullName>
    </submittedName>
</protein>
<dbReference type="Pfam" id="PF21197">
    <property type="entry name" value="PgaA_barrel"/>
    <property type="match status" value="1"/>
</dbReference>
<dbReference type="EMBL" id="JBHSUC010000012">
    <property type="protein sequence ID" value="MFC6362515.1"/>
    <property type="molecule type" value="Genomic_DNA"/>
</dbReference>
<accession>A0ABW1VQF0</accession>
<evidence type="ECO:0000256" key="1">
    <source>
        <dbReference type="PROSITE-ProRule" id="PRU00339"/>
    </source>
</evidence>
<evidence type="ECO:0000313" key="4">
    <source>
        <dbReference type="EMBL" id="MFC6362515.1"/>
    </source>
</evidence>
<dbReference type="Gene3D" id="1.25.40.10">
    <property type="entry name" value="Tetratricopeptide repeat domain"/>
    <property type="match status" value="3"/>
</dbReference>
<dbReference type="InterPro" id="IPR023870">
    <property type="entry name" value="PGA_export_porin_PgaA"/>
</dbReference>
<organism evidence="4 5">
    <name type="scientific">Tatumella punctata</name>
    <dbReference type="NCBI Taxonomy" id="399969"/>
    <lineage>
        <taxon>Bacteria</taxon>
        <taxon>Pseudomonadati</taxon>
        <taxon>Pseudomonadota</taxon>
        <taxon>Gammaproteobacteria</taxon>
        <taxon>Enterobacterales</taxon>
        <taxon>Erwiniaceae</taxon>
        <taxon>Tatumella</taxon>
    </lineage>
</organism>
<evidence type="ECO:0000256" key="2">
    <source>
        <dbReference type="SAM" id="SignalP"/>
    </source>
</evidence>
<name>A0ABW1VQF0_9GAMM</name>
<dbReference type="RefSeq" id="WP_212709553.1">
    <property type="nucleotide sequence ID" value="NZ_BAAAFW010000093.1"/>
</dbReference>
<dbReference type="NCBIfam" id="TIGR03939">
    <property type="entry name" value="PGA_TPR_OMP"/>
    <property type="match status" value="1"/>
</dbReference>
<reference evidence="5" key="1">
    <citation type="journal article" date="2019" name="Int. J. Syst. Evol. Microbiol.">
        <title>The Global Catalogue of Microorganisms (GCM) 10K type strain sequencing project: providing services to taxonomists for standard genome sequencing and annotation.</title>
        <authorList>
            <consortium name="The Broad Institute Genomics Platform"/>
            <consortium name="The Broad Institute Genome Sequencing Center for Infectious Disease"/>
            <person name="Wu L."/>
            <person name="Ma J."/>
        </authorList>
    </citation>
    <scope>NUCLEOTIDE SEQUENCE [LARGE SCALE GENOMIC DNA]</scope>
    <source>
        <strain evidence="5">CGMCC 4.1530</strain>
    </source>
</reference>
<dbReference type="Proteomes" id="UP001596215">
    <property type="component" value="Unassembled WGS sequence"/>
</dbReference>
<sequence length="802" mass="90860">MQIFTLKPKLLLVSCLLSCPLSGYAQTQYDSLIIQARAGNYQPVLNWLAKENNQRWLTLNERADWLQVASWAGEDKLVVQLWQQPQTQSLPATAKIAVARAYRNLHQWPQSLSLLESLGAGSSSANADLRELYIMTLADAKRNDQALTRALKFCNDKKDARSYLTLSYVYRAIGQPDNAWQAATKAYSLDPSDKEIRSTYISTLAEQRIVSGQWYVYQAAPGTISEQQAVALQQGAELVRDSLVSGRSEAERFLVADKALSFYQQNIARWQQQPGNQPVIRRARIDRIGAYVARSDMAQAIAEYESLRQHGDVPGYAENWAGTAYLYQRQPEKALSLWRNTLDMNNSDDVNSYFVALTEAEKLSEAQQFAEQLSKKTPYQIPVYGLPTRANNEEWSDVQSMLVTVLRNNNNLPEAQKHAEALSETAPGNQSLAVDVADLYNQRNWPRKAEYRLKRAESIEPSSINLETEQGQVALALQEWHQASLLADDVIKRAPENKSAQQLNDDRNIRNKAELSIEGDKGIKSDSPVTGSHDFNLMAVLYTPPIAENWRVYTGAGYANSRFEEGTGIDRSQLAGVEFTNRNNWLQFDVSHHNYGHGSKAGVRLSDWHDFNDDWRVGALFERLGSSTPLRAMKNGISGNTAAGYVRWQQNERRQVRLDISGTHFSDGNNRQNYSVSAQQRLYSQAYWWLDFTPSVSTGYNSKPGGAYYSPARDLTLLPALSLENILYRHYDTQWSHSFSVGVGRYWEKNYPARLMTTISYGQRLQLAKVFEIGASVNWSKQPYDGDREKDLSLSFDMDYRF</sequence>
<comment type="caution">
    <text evidence="4">The sequence shown here is derived from an EMBL/GenBank/DDBJ whole genome shotgun (WGS) entry which is preliminary data.</text>
</comment>
<feature type="signal peptide" evidence="2">
    <location>
        <begin position="1"/>
        <end position="25"/>
    </location>
</feature>
<dbReference type="PROSITE" id="PS50005">
    <property type="entry name" value="TPR"/>
    <property type="match status" value="1"/>
</dbReference>
<dbReference type="SUPFAM" id="SSF48452">
    <property type="entry name" value="TPR-like"/>
    <property type="match status" value="1"/>
</dbReference>
<evidence type="ECO:0000313" key="5">
    <source>
        <dbReference type="Proteomes" id="UP001596215"/>
    </source>
</evidence>
<dbReference type="InterPro" id="IPR019734">
    <property type="entry name" value="TPR_rpt"/>
</dbReference>
<gene>
    <name evidence="4" type="primary">pgaA</name>
    <name evidence="4" type="ORF">ACFP73_10470</name>
</gene>
<proteinExistence type="predicted"/>
<feature type="domain" description="PgaA membrane beta barrel" evidence="3">
    <location>
        <begin position="509"/>
        <end position="802"/>
    </location>
</feature>
<feature type="chain" id="PRO_5047461698" evidence="2">
    <location>
        <begin position="26"/>
        <end position="802"/>
    </location>
</feature>